<name>A0AA44UN11_PSEA5</name>
<evidence type="ECO:0000256" key="6">
    <source>
        <dbReference type="ARBA" id="ARBA00023136"/>
    </source>
</evidence>
<dbReference type="RefSeq" id="WP_100878459.1">
    <property type="nucleotide sequence ID" value="NZ_JBICSI010000003.1"/>
</dbReference>
<keyword evidence="6" id="KW-0472">Membrane</keyword>
<dbReference type="GO" id="GO:0005886">
    <property type="term" value="C:plasma membrane"/>
    <property type="evidence" value="ECO:0007669"/>
    <property type="project" value="UniProtKB-SubCell"/>
</dbReference>
<evidence type="ECO:0000256" key="1">
    <source>
        <dbReference type="ARBA" id="ARBA00004651"/>
    </source>
</evidence>
<accession>A0AA44UN11</accession>
<dbReference type="PANTHER" id="PTHR34584">
    <property type="entry name" value="NA(+)/H(+) ANTIPORTER SUBUNIT E1"/>
    <property type="match status" value="1"/>
</dbReference>
<keyword evidence="5" id="KW-1133">Transmembrane helix</keyword>
<dbReference type="Pfam" id="PF01899">
    <property type="entry name" value="MNHE"/>
    <property type="match status" value="1"/>
</dbReference>
<evidence type="ECO:0000313" key="7">
    <source>
        <dbReference type="EMBL" id="PKB30374.1"/>
    </source>
</evidence>
<dbReference type="AlphaFoldDB" id="A0AA44UN11"/>
<proteinExistence type="inferred from homology"/>
<gene>
    <name evidence="7" type="ORF">ATL51_2034</name>
</gene>
<comment type="caution">
    <text evidence="7">The sequence shown here is derived from an EMBL/GenBank/DDBJ whole genome shotgun (WGS) entry which is preliminary data.</text>
</comment>
<comment type="subcellular location">
    <subcellularLocation>
        <location evidence="1">Cell membrane</location>
        <topology evidence="1">Multi-pass membrane protein</topology>
    </subcellularLocation>
</comment>
<evidence type="ECO:0000256" key="3">
    <source>
        <dbReference type="ARBA" id="ARBA00022475"/>
    </source>
</evidence>
<keyword evidence="4" id="KW-0812">Transmembrane</keyword>
<comment type="similarity">
    <text evidence="2">Belongs to the CPA3 antiporters (TC 2.A.63) subunit E family.</text>
</comment>
<keyword evidence="3" id="KW-1003">Cell membrane</keyword>
<dbReference type="Proteomes" id="UP000232453">
    <property type="component" value="Unassembled WGS sequence"/>
</dbReference>
<dbReference type="EMBL" id="PHUJ01000003">
    <property type="protein sequence ID" value="PKB30374.1"/>
    <property type="molecule type" value="Genomic_DNA"/>
</dbReference>
<dbReference type="InterPro" id="IPR002758">
    <property type="entry name" value="Cation_antiport_E"/>
</dbReference>
<evidence type="ECO:0000256" key="4">
    <source>
        <dbReference type="ARBA" id="ARBA00022692"/>
    </source>
</evidence>
<sequence length="116" mass="12340">MTDVLTRPLRVVAFLTWFAGQIARSARDVLGDVLTPGSSATPRLVRLPLTGGRTTAATLGALITMTPGTLTLGVVDGQDALLVHSMHHADDNMALAELHDLQSRLLHALGRSEVHL</sequence>
<evidence type="ECO:0000256" key="5">
    <source>
        <dbReference type="ARBA" id="ARBA00022989"/>
    </source>
</evidence>
<dbReference type="GO" id="GO:0008324">
    <property type="term" value="F:monoatomic cation transmembrane transporter activity"/>
    <property type="evidence" value="ECO:0007669"/>
    <property type="project" value="InterPro"/>
</dbReference>
<evidence type="ECO:0000256" key="2">
    <source>
        <dbReference type="ARBA" id="ARBA00006228"/>
    </source>
</evidence>
<organism evidence="7 8">
    <name type="scientific">Pseudonocardia alni</name>
    <name type="common">Amycolata alni</name>
    <dbReference type="NCBI Taxonomy" id="33907"/>
    <lineage>
        <taxon>Bacteria</taxon>
        <taxon>Bacillati</taxon>
        <taxon>Actinomycetota</taxon>
        <taxon>Actinomycetes</taxon>
        <taxon>Pseudonocardiales</taxon>
        <taxon>Pseudonocardiaceae</taxon>
        <taxon>Pseudonocardia</taxon>
    </lineage>
</organism>
<evidence type="ECO:0000313" key="8">
    <source>
        <dbReference type="Proteomes" id="UP000232453"/>
    </source>
</evidence>
<reference evidence="7 8" key="1">
    <citation type="submission" date="2017-11" db="EMBL/GenBank/DDBJ databases">
        <title>Sequencing the genomes of 1000 actinobacteria strains.</title>
        <authorList>
            <person name="Klenk H.-P."/>
        </authorList>
    </citation>
    <scope>NUCLEOTIDE SEQUENCE [LARGE SCALE GENOMIC DNA]</scope>
    <source>
        <strain evidence="7 8">DSM 44104</strain>
    </source>
</reference>
<protein>
    <submittedName>
        <fullName evidence="7">Multicomponent Na+:H+ antiporter subunit E</fullName>
    </submittedName>
</protein>
<dbReference type="PANTHER" id="PTHR34584:SF1">
    <property type="entry name" value="NA(+)_H(+) ANTIPORTER SUBUNIT E1"/>
    <property type="match status" value="1"/>
</dbReference>